<keyword evidence="2" id="KW-1003">Cell membrane</keyword>
<feature type="transmembrane region" description="Helical" evidence="6">
    <location>
        <begin position="12"/>
        <end position="30"/>
    </location>
</feature>
<dbReference type="EMBL" id="BSDD01000005">
    <property type="protein sequence ID" value="GLH71007.1"/>
    <property type="molecule type" value="Genomic_DNA"/>
</dbReference>
<dbReference type="Gene3D" id="2.30.30.60">
    <property type="match status" value="1"/>
</dbReference>
<evidence type="ECO:0000256" key="6">
    <source>
        <dbReference type="SAM" id="Phobius"/>
    </source>
</evidence>
<evidence type="ECO:0000256" key="4">
    <source>
        <dbReference type="ARBA" id="ARBA00022989"/>
    </source>
</evidence>
<dbReference type="PANTHER" id="PTHR30221:SF1">
    <property type="entry name" value="SMALL-CONDUCTANCE MECHANOSENSITIVE CHANNEL"/>
    <property type="match status" value="1"/>
</dbReference>
<feature type="domain" description="Cyclic nucleotide-binding" evidence="7">
    <location>
        <begin position="356"/>
        <end position="476"/>
    </location>
</feature>
<dbReference type="SUPFAM" id="SSF82689">
    <property type="entry name" value="Mechanosensitive channel protein MscS (YggB), C-terminal domain"/>
    <property type="match status" value="1"/>
</dbReference>
<protein>
    <submittedName>
        <fullName evidence="8">Mechanosensitive ion channel protein MscS</fullName>
    </submittedName>
</protein>
<evidence type="ECO:0000313" key="8">
    <source>
        <dbReference type="EMBL" id="GLH71007.1"/>
    </source>
</evidence>
<dbReference type="InterPro" id="IPR010920">
    <property type="entry name" value="LSM_dom_sf"/>
</dbReference>
<dbReference type="RefSeq" id="WP_285726827.1">
    <property type="nucleotide sequence ID" value="NZ_BSDD01000005.1"/>
</dbReference>
<dbReference type="InterPro" id="IPR011066">
    <property type="entry name" value="MscS_channel_C_sf"/>
</dbReference>
<dbReference type="Gene3D" id="2.60.120.10">
    <property type="entry name" value="Jelly Rolls"/>
    <property type="match status" value="1"/>
</dbReference>
<keyword evidence="9" id="KW-1185">Reference proteome</keyword>
<evidence type="ECO:0000256" key="2">
    <source>
        <dbReference type="ARBA" id="ARBA00022475"/>
    </source>
</evidence>
<sequence length="515" mass="56106">MSPLPGLPPRLGLHLAVLALGLVATAFLLGRFAPPRRRKVRRALIPFALWLAALGLGFGLSATGLEARARDAFAAAGLLRDLTLINLAGLLLFDLALPRLGLGVADIVADLTLGAAYLLAILGTLRASGVNPSSLLATSAVVTGVIGLSLQATLGNILGGVALQLDHSVRVGDWLQLENGRQGRVTAIHWRHTVLETRDWDTLIVPNAALLAGNILILGQREGQPVQHRMWVYFNVDFRFAPGEVIAAVDRALQEASLPNVAADPKPHCICYDFAKDTRDSFAYYAVRYWLTDLAKDDPTSSLVRQRIHAALKRAGIPLAVPAASVFLSQDDPEHAHRKEARELDRRLAALESISLFEALTPEEKARIAPRIRPAPFTAGEVITRQGAEAHWLYVLVKGEVEVRLQSEGGEARVVGILRAPDFFGEMGVMTGARRSTTVAALGEVECFRIEKGDFQQILEDRPEVAGALSDILARRRVELLALQERLGAEERERRFRDEHGRILAGIRTFFGLDA</sequence>
<dbReference type="InterPro" id="IPR018490">
    <property type="entry name" value="cNMP-bd_dom_sf"/>
</dbReference>
<evidence type="ECO:0000313" key="9">
    <source>
        <dbReference type="Proteomes" id="UP001165089"/>
    </source>
</evidence>
<evidence type="ECO:0000256" key="3">
    <source>
        <dbReference type="ARBA" id="ARBA00022692"/>
    </source>
</evidence>
<dbReference type="CDD" id="cd00038">
    <property type="entry name" value="CAP_ED"/>
    <property type="match status" value="1"/>
</dbReference>
<dbReference type="InterPro" id="IPR006685">
    <property type="entry name" value="MscS_channel_2nd"/>
</dbReference>
<dbReference type="InterPro" id="IPR045275">
    <property type="entry name" value="MscS_archaea/bacteria_type"/>
</dbReference>
<comment type="subcellular location">
    <subcellularLocation>
        <location evidence="1">Cell membrane</location>
        <topology evidence="1">Multi-pass membrane protein</topology>
    </subcellularLocation>
</comment>
<dbReference type="SUPFAM" id="SSF51206">
    <property type="entry name" value="cAMP-binding domain-like"/>
    <property type="match status" value="1"/>
</dbReference>
<proteinExistence type="predicted"/>
<dbReference type="Proteomes" id="UP001165089">
    <property type="component" value="Unassembled WGS sequence"/>
</dbReference>
<name>A0ABQ5Q8I2_9BACT</name>
<keyword evidence="5 6" id="KW-0472">Membrane</keyword>
<dbReference type="PROSITE" id="PS50042">
    <property type="entry name" value="CNMP_BINDING_3"/>
    <property type="match status" value="1"/>
</dbReference>
<dbReference type="InterPro" id="IPR014710">
    <property type="entry name" value="RmlC-like_jellyroll"/>
</dbReference>
<dbReference type="Pfam" id="PF00027">
    <property type="entry name" value="cNMP_binding"/>
    <property type="match status" value="1"/>
</dbReference>
<feature type="transmembrane region" description="Helical" evidence="6">
    <location>
        <begin position="100"/>
        <end position="123"/>
    </location>
</feature>
<gene>
    <name evidence="8" type="ORF">GETHPA_25400</name>
</gene>
<evidence type="ECO:0000256" key="5">
    <source>
        <dbReference type="ARBA" id="ARBA00023136"/>
    </source>
</evidence>
<dbReference type="Pfam" id="PF00924">
    <property type="entry name" value="MS_channel_2nd"/>
    <property type="match status" value="1"/>
</dbReference>
<reference evidence="8 9" key="1">
    <citation type="journal article" date="2023" name="Antonie Van Leeuwenhoek">
        <title>Mesoterricola silvestris gen. nov., sp. nov., Mesoterricola sediminis sp. nov., Geothrix oryzae sp. nov., Geothrix edaphica sp. nov., Geothrix rubra sp. nov., and Geothrix limicola sp. nov., six novel members of Acidobacteriota isolated from soils.</title>
        <authorList>
            <person name="Itoh H."/>
            <person name="Sugisawa Y."/>
            <person name="Mise K."/>
            <person name="Xu Z."/>
            <person name="Kuniyasu M."/>
            <person name="Ushijima N."/>
            <person name="Kawano K."/>
            <person name="Kobayashi E."/>
            <person name="Shiratori Y."/>
            <person name="Masuda Y."/>
            <person name="Senoo K."/>
        </authorList>
    </citation>
    <scope>NUCLEOTIDE SEQUENCE [LARGE SCALE GENOMIC DNA]</scope>
    <source>
        <strain evidence="8 9">Red803</strain>
    </source>
</reference>
<comment type="caution">
    <text evidence="8">The sequence shown here is derived from an EMBL/GenBank/DDBJ whole genome shotgun (WGS) entry which is preliminary data.</text>
</comment>
<dbReference type="PANTHER" id="PTHR30221">
    <property type="entry name" value="SMALL-CONDUCTANCE MECHANOSENSITIVE CHANNEL"/>
    <property type="match status" value="1"/>
</dbReference>
<evidence type="ECO:0000259" key="7">
    <source>
        <dbReference type="PROSITE" id="PS50042"/>
    </source>
</evidence>
<dbReference type="InterPro" id="IPR000595">
    <property type="entry name" value="cNMP-bd_dom"/>
</dbReference>
<dbReference type="SUPFAM" id="SSF50182">
    <property type="entry name" value="Sm-like ribonucleoproteins"/>
    <property type="match status" value="1"/>
</dbReference>
<feature type="transmembrane region" description="Helical" evidence="6">
    <location>
        <begin position="135"/>
        <end position="158"/>
    </location>
</feature>
<feature type="transmembrane region" description="Helical" evidence="6">
    <location>
        <begin position="42"/>
        <end position="60"/>
    </location>
</feature>
<organism evidence="8 9">
    <name type="scientific">Geothrix rubra</name>
    <dbReference type="NCBI Taxonomy" id="2927977"/>
    <lineage>
        <taxon>Bacteria</taxon>
        <taxon>Pseudomonadati</taxon>
        <taxon>Acidobacteriota</taxon>
        <taxon>Holophagae</taxon>
        <taxon>Holophagales</taxon>
        <taxon>Holophagaceae</taxon>
        <taxon>Geothrix</taxon>
    </lineage>
</organism>
<keyword evidence="3 6" id="KW-0812">Transmembrane</keyword>
<dbReference type="SMART" id="SM00100">
    <property type="entry name" value="cNMP"/>
    <property type="match status" value="1"/>
</dbReference>
<keyword evidence="4 6" id="KW-1133">Transmembrane helix</keyword>
<dbReference type="InterPro" id="IPR023408">
    <property type="entry name" value="MscS_beta-dom_sf"/>
</dbReference>
<evidence type="ECO:0000256" key="1">
    <source>
        <dbReference type="ARBA" id="ARBA00004651"/>
    </source>
</evidence>
<accession>A0ABQ5Q8I2</accession>